<protein>
    <recommendedName>
        <fullName evidence="2">Bacterial Ig-like domain-containing protein</fullName>
    </recommendedName>
</protein>
<evidence type="ECO:0000313" key="4">
    <source>
        <dbReference type="Proteomes" id="UP000307087"/>
    </source>
</evidence>
<feature type="chain" id="PRO_5038927735" description="Bacterial Ig-like domain-containing protein" evidence="1">
    <location>
        <begin position="30"/>
        <end position="346"/>
    </location>
</feature>
<proteinExistence type="predicted"/>
<dbReference type="InterPro" id="IPR032109">
    <property type="entry name" value="Big_3_5"/>
</dbReference>
<dbReference type="EMBL" id="STGW01000005">
    <property type="protein sequence ID" value="THV13242.1"/>
    <property type="molecule type" value="Genomic_DNA"/>
</dbReference>
<keyword evidence="4" id="KW-1185">Reference proteome</keyword>
<dbReference type="InterPro" id="IPR013783">
    <property type="entry name" value="Ig-like_fold"/>
</dbReference>
<dbReference type="AlphaFoldDB" id="A0A4S8NBJ3"/>
<dbReference type="GO" id="GO:0005975">
    <property type="term" value="P:carbohydrate metabolic process"/>
    <property type="evidence" value="ECO:0007669"/>
    <property type="project" value="UniProtKB-ARBA"/>
</dbReference>
<sequence>MTVRALSATLALVATSLAGVGLGAARADAAAPSNDLIANATPITGDAGSVTGTTAGATWTAVDHDTGTFDIHLSTTCAQSFYEGPPPTPTPPADRGYYIVRDEVGAVVGSRRRWNVNNPTGETPTVITDLPLVPGSHTYTVRFYYGSSYLYCAGSQTQVTVVDAQPTLTTLSAVVSRQKVTFTGSVTPAPPAGSSIQIREVHDSLLGLLLLGGAGTGSLTGVLPGKHTYIGWFESPFPAFASSTAVPVTVTVPKYVTITSLAAPTSVKVGARPTITTRVKAGGVAAKGRVVIRVNGRSVATRTLVNGTVTQRLPRLARGRATVTVVYRATTLNASSSATRVITVRR</sequence>
<gene>
    <name evidence="3" type="ORF">E9934_09725</name>
</gene>
<reference evidence="3 4" key="1">
    <citation type="journal article" date="2009" name="Int. J. Syst. Evol. Microbiol.">
        <title>Nocardioides caeni sp. nov., isolated from wastewater.</title>
        <authorList>
            <person name="Yoon J.H."/>
            <person name="Kang S.J."/>
            <person name="Park S."/>
            <person name="Kim W."/>
            <person name="Oh T.K."/>
        </authorList>
    </citation>
    <scope>NUCLEOTIDE SEQUENCE [LARGE SCALE GENOMIC DNA]</scope>
    <source>
        <strain evidence="3 4">DSM 23134</strain>
    </source>
</reference>
<evidence type="ECO:0000313" key="3">
    <source>
        <dbReference type="EMBL" id="THV13242.1"/>
    </source>
</evidence>
<evidence type="ECO:0000256" key="1">
    <source>
        <dbReference type="SAM" id="SignalP"/>
    </source>
</evidence>
<comment type="caution">
    <text evidence="3">The sequence shown here is derived from an EMBL/GenBank/DDBJ whole genome shotgun (WGS) entry which is preliminary data.</text>
</comment>
<dbReference type="Pfam" id="PF16640">
    <property type="entry name" value="Big_3_5"/>
    <property type="match status" value="1"/>
</dbReference>
<dbReference type="RefSeq" id="WP_136562703.1">
    <property type="nucleotide sequence ID" value="NZ_BAABLS010000010.1"/>
</dbReference>
<name>A0A4S8NBJ3_9ACTN</name>
<feature type="domain" description="Bacterial Ig-like" evidence="2">
    <location>
        <begin position="262"/>
        <end position="344"/>
    </location>
</feature>
<keyword evidence="1" id="KW-0732">Signal</keyword>
<accession>A0A4S8NBJ3</accession>
<dbReference type="Gene3D" id="2.60.40.10">
    <property type="entry name" value="Immunoglobulins"/>
    <property type="match status" value="1"/>
</dbReference>
<evidence type="ECO:0000259" key="2">
    <source>
        <dbReference type="Pfam" id="PF16640"/>
    </source>
</evidence>
<dbReference type="Proteomes" id="UP000307087">
    <property type="component" value="Unassembled WGS sequence"/>
</dbReference>
<feature type="signal peptide" evidence="1">
    <location>
        <begin position="1"/>
        <end position="29"/>
    </location>
</feature>
<organism evidence="3 4">
    <name type="scientific">Nocardioides caeni</name>
    <dbReference type="NCBI Taxonomy" id="574700"/>
    <lineage>
        <taxon>Bacteria</taxon>
        <taxon>Bacillati</taxon>
        <taxon>Actinomycetota</taxon>
        <taxon>Actinomycetes</taxon>
        <taxon>Propionibacteriales</taxon>
        <taxon>Nocardioidaceae</taxon>
        <taxon>Nocardioides</taxon>
    </lineage>
</organism>